<feature type="compositionally biased region" description="Polar residues" evidence="1">
    <location>
        <begin position="132"/>
        <end position="147"/>
    </location>
</feature>
<comment type="caution">
    <text evidence="2">The sequence shown here is derived from an EMBL/GenBank/DDBJ whole genome shotgun (WGS) entry which is preliminary data.</text>
</comment>
<evidence type="ECO:0000313" key="3">
    <source>
        <dbReference type="Proteomes" id="UP001500711"/>
    </source>
</evidence>
<keyword evidence="3" id="KW-1185">Reference proteome</keyword>
<organism evidence="2 3">
    <name type="scientific">Lentzea roselyniae</name>
    <dbReference type="NCBI Taxonomy" id="531940"/>
    <lineage>
        <taxon>Bacteria</taxon>
        <taxon>Bacillati</taxon>
        <taxon>Actinomycetota</taxon>
        <taxon>Actinomycetes</taxon>
        <taxon>Pseudonocardiales</taxon>
        <taxon>Pseudonocardiaceae</taxon>
        <taxon>Lentzea</taxon>
    </lineage>
</organism>
<evidence type="ECO:0000313" key="2">
    <source>
        <dbReference type="EMBL" id="GAA3671663.1"/>
    </source>
</evidence>
<feature type="region of interest" description="Disordered" evidence="1">
    <location>
        <begin position="131"/>
        <end position="153"/>
    </location>
</feature>
<reference evidence="3" key="1">
    <citation type="journal article" date="2019" name="Int. J. Syst. Evol. Microbiol.">
        <title>The Global Catalogue of Microorganisms (GCM) 10K type strain sequencing project: providing services to taxonomists for standard genome sequencing and annotation.</title>
        <authorList>
            <consortium name="The Broad Institute Genomics Platform"/>
            <consortium name="The Broad Institute Genome Sequencing Center for Infectious Disease"/>
            <person name="Wu L."/>
            <person name="Ma J."/>
        </authorList>
    </citation>
    <scope>NUCLEOTIDE SEQUENCE [LARGE SCALE GENOMIC DNA]</scope>
    <source>
        <strain evidence="3">JCM 17494</strain>
    </source>
</reference>
<protein>
    <recommendedName>
        <fullName evidence="4">Plasmid replication, integration and excision activator</fullName>
    </recommendedName>
</protein>
<name>A0ABP7BXT7_9PSEU</name>
<accession>A0ABP7BXT7</accession>
<sequence>MRRERAALQKENQVGIPAGHRFPITFDELFPQGFFVLSVERATEYSEGKQPRPAVDKLTGLPVWTVQGTDPSAKGKNTGQVVKIASEYQPVPPEVLPGTPFRPVVFRGLKVTPYVRDGWVSYTVWAEEMLAPQSSNRGGKQQGNATPDASKAA</sequence>
<evidence type="ECO:0000256" key="1">
    <source>
        <dbReference type="SAM" id="MobiDB-lite"/>
    </source>
</evidence>
<proteinExistence type="predicted"/>
<dbReference type="EMBL" id="BAABBE010000025">
    <property type="protein sequence ID" value="GAA3671663.1"/>
    <property type="molecule type" value="Genomic_DNA"/>
</dbReference>
<evidence type="ECO:0008006" key="4">
    <source>
        <dbReference type="Google" id="ProtNLM"/>
    </source>
</evidence>
<gene>
    <name evidence="2" type="ORF">GCM10022267_68070</name>
</gene>
<dbReference type="Proteomes" id="UP001500711">
    <property type="component" value="Unassembled WGS sequence"/>
</dbReference>